<evidence type="ECO:0000313" key="3">
    <source>
        <dbReference type="Proteomes" id="UP001500738"/>
    </source>
</evidence>
<feature type="signal peptide" evidence="1">
    <location>
        <begin position="1"/>
        <end position="23"/>
    </location>
</feature>
<name>A0ABN1MAJ4_9SPHN</name>
<proteinExistence type="predicted"/>
<organism evidence="2 3">
    <name type="scientific">Sphingopyxis soli</name>
    <dbReference type="NCBI Taxonomy" id="592051"/>
    <lineage>
        <taxon>Bacteria</taxon>
        <taxon>Pseudomonadati</taxon>
        <taxon>Pseudomonadota</taxon>
        <taxon>Alphaproteobacteria</taxon>
        <taxon>Sphingomonadales</taxon>
        <taxon>Sphingomonadaceae</taxon>
        <taxon>Sphingopyxis</taxon>
    </lineage>
</organism>
<evidence type="ECO:0000313" key="2">
    <source>
        <dbReference type="EMBL" id="GAA0866280.1"/>
    </source>
</evidence>
<gene>
    <name evidence="2" type="ORF">GCM10009115_28360</name>
</gene>
<protein>
    <submittedName>
        <fullName evidence="2">Uncharacterized protein</fullName>
    </submittedName>
</protein>
<feature type="chain" id="PRO_5046615561" evidence="1">
    <location>
        <begin position="24"/>
        <end position="140"/>
    </location>
</feature>
<comment type="caution">
    <text evidence="2">The sequence shown here is derived from an EMBL/GenBank/DDBJ whole genome shotgun (WGS) entry which is preliminary data.</text>
</comment>
<dbReference type="Pfam" id="PF20101">
    <property type="entry name" value="DUF6491"/>
    <property type="match status" value="1"/>
</dbReference>
<keyword evidence="1" id="KW-0732">Signal</keyword>
<sequence>MNKTLSFALAAVLLLPATSPVLARPADEPRPLGVESSIAFPNDATIKTWEADGEDGIWIQTRHRDWYYGKFATICRDLDFAHGIGIDNRGTSQLDRFAAILVGRERCQLVSFVTSAPPPTKAERKAAAEAAKAMKAAEAN</sequence>
<dbReference type="Proteomes" id="UP001500738">
    <property type="component" value="Unassembled WGS sequence"/>
</dbReference>
<dbReference type="EMBL" id="BAAAFE010000009">
    <property type="protein sequence ID" value="GAA0866280.1"/>
    <property type="molecule type" value="Genomic_DNA"/>
</dbReference>
<evidence type="ECO:0000256" key="1">
    <source>
        <dbReference type="SAM" id="SignalP"/>
    </source>
</evidence>
<reference evidence="2 3" key="1">
    <citation type="journal article" date="2019" name="Int. J. Syst. Evol. Microbiol.">
        <title>The Global Catalogue of Microorganisms (GCM) 10K type strain sequencing project: providing services to taxonomists for standard genome sequencing and annotation.</title>
        <authorList>
            <consortium name="The Broad Institute Genomics Platform"/>
            <consortium name="The Broad Institute Genome Sequencing Center for Infectious Disease"/>
            <person name="Wu L."/>
            <person name="Ma J."/>
        </authorList>
    </citation>
    <scope>NUCLEOTIDE SEQUENCE [LARGE SCALE GENOMIC DNA]</scope>
    <source>
        <strain evidence="2 3">JCM 15910</strain>
    </source>
</reference>
<dbReference type="InterPro" id="IPR045500">
    <property type="entry name" value="DUF6491"/>
</dbReference>
<accession>A0ABN1MAJ4</accession>
<dbReference type="RefSeq" id="WP_246553631.1">
    <property type="nucleotide sequence ID" value="NZ_BAAAFE010000009.1"/>
</dbReference>
<keyword evidence="3" id="KW-1185">Reference proteome</keyword>